<name>A0A150ITN0_9EURY</name>
<evidence type="ECO:0000313" key="3">
    <source>
        <dbReference type="Proteomes" id="UP000075578"/>
    </source>
</evidence>
<accession>A0A150ITN0</accession>
<proteinExistence type="predicted"/>
<keyword evidence="1" id="KW-0812">Transmembrane</keyword>
<evidence type="ECO:0000256" key="1">
    <source>
        <dbReference type="SAM" id="Phobius"/>
    </source>
</evidence>
<dbReference type="EMBL" id="LNGD01000141">
    <property type="protein sequence ID" value="KYC48336.1"/>
    <property type="molecule type" value="Genomic_DNA"/>
</dbReference>
<dbReference type="AlphaFoldDB" id="A0A150ITN0"/>
<organism evidence="2 3">
    <name type="scientific">Candidatus Methanofastidiosum methylothiophilum</name>
    <dbReference type="NCBI Taxonomy" id="1705564"/>
    <lineage>
        <taxon>Archaea</taxon>
        <taxon>Methanobacteriati</taxon>
        <taxon>Methanobacteriota</taxon>
        <taxon>Stenosarchaea group</taxon>
        <taxon>Candidatus Methanofastidiosia</taxon>
        <taxon>Candidatus Methanofastidiosales</taxon>
        <taxon>Candidatus Methanofastidiosaceae</taxon>
        <taxon>Candidatus Methanofastidiosum</taxon>
    </lineage>
</organism>
<keyword evidence="1" id="KW-0472">Membrane</keyword>
<reference evidence="2 3" key="1">
    <citation type="journal article" date="2016" name="ISME J.">
        <title>Chasing the elusive Euryarchaeota class WSA2: genomes reveal a uniquely fastidious methyl-reducing methanogen.</title>
        <authorList>
            <person name="Nobu M.K."/>
            <person name="Narihiro T."/>
            <person name="Kuroda K."/>
            <person name="Mei R."/>
            <person name="Liu W.T."/>
        </authorList>
    </citation>
    <scope>NUCLEOTIDE SEQUENCE [LARGE SCALE GENOMIC DNA]</scope>
    <source>
        <strain evidence="2">U1lsi0528_Bin089</strain>
    </source>
</reference>
<sequence>MEGVITFDIPYNPIMATILGVILGLASSEFSNWRRDRKRRRRKKNSTRTLISLENERNMELVKEFWYKLNDTEENERDEDQEKIGLAHRLIKMPLPSWNQVMWSKQAPLLAISFTDKEIIEISSFYNCLQKLKSIYTKLLDLDAKDREYNSTYAGNGVDFSSIPRSKRFHEEAPGLWDEFEDITVGLIEEGTPLDHTMN</sequence>
<dbReference type="Proteomes" id="UP000075578">
    <property type="component" value="Unassembled WGS sequence"/>
</dbReference>
<feature type="transmembrane region" description="Helical" evidence="1">
    <location>
        <begin position="14"/>
        <end position="33"/>
    </location>
</feature>
<protein>
    <submittedName>
        <fullName evidence="2">Uncharacterized protein</fullName>
    </submittedName>
</protein>
<gene>
    <name evidence="2" type="ORF">AMQ74_01607</name>
</gene>
<comment type="caution">
    <text evidence="2">The sequence shown here is derived from an EMBL/GenBank/DDBJ whole genome shotgun (WGS) entry which is preliminary data.</text>
</comment>
<keyword evidence="1" id="KW-1133">Transmembrane helix</keyword>
<evidence type="ECO:0000313" key="2">
    <source>
        <dbReference type="EMBL" id="KYC48336.1"/>
    </source>
</evidence>